<sequence>MALLRVFVSLGLLFLICHAMVAARDLAESTHINTHEVEEGTITAVEAGRPICRRHGCPPASQPPPPPRTIGKCSNNDDNQKMNAANSIHLDDGRDGYNGCN</sequence>
<feature type="compositionally biased region" description="Polar residues" evidence="1">
    <location>
        <begin position="72"/>
        <end position="86"/>
    </location>
</feature>
<dbReference type="EMBL" id="OOIL02002214">
    <property type="protein sequence ID" value="VFQ80878.1"/>
    <property type="molecule type" value="Genomic_DNA"/>
</dbReference>
<keyword evidence="2" id="KW-0732">Signal</keyword>
<proteinExistence type="predicted"/>
<feature type="region of interest" description="Disordered" evidence="1">
    <location>
        <begin position="54"/>
        <end position="101"/>
    </location>
</feature>
<feature type="signal peptide" evidence="2">
    <location>
        <begin position="1"/>
        <end position="23"/>
    </location>
</feature>
<gene>
    <name evidence="3" type="ORF">CCAM_LOCUS22654</name>
</gene>
<evidence type="ECO:0000313" key="3">
    <source>
        <dbReference type="EMBL" id="VFQ80878.1"/>
    </source>
</evidence>
<dbReference type="AlphaFoldDB" id="A0A484LYP3"/>
<organism evidence="3 4">
    <name type="scientific">Cuscuta campestris</name>
    <dbReference type="NCBI Taxonomy" id="132261"/>
    <lineage>
        <taxon>Eukaryota</taxon>
        <taxon>Viridiplantae</taxon>
        <taxon>Streptophyta</taxon>
        <taxon>Embryophyta</taxon>
        <taxon>Tracheophyta</taxon>
        <taxon>Spermatophyta</taxon>
        <taxon>Magnoliopsida</taxon>
        <taxon>eudicotyledons</taxon>
        <taxon>Gunneridae</taxon>
        <taxon>Pentapetalae</taxon>
        <taxon>asterids</taxon>
        <taxon>lamiids</taxon>
        <taxon>Solanales</taxon>
        <taxon>Convolvulaceae</taxon>
        <taxon>Cuscuteae</taxon>
        <taxon>Cuscuta</taxon>
        <taxon>Cuscuta subgen. Grammica</taxon>
        <taxon>Cuscuta sect. Cleistogrammica</taxon>
    </lineage>
</organism>
<evidence type="ECO:0000256" key="1">
    <source>
        <dbReference type="SAM" id="MobiDB-lite"/>
    </source>
</evidence>
<keyword evidence="4" id="KW-1185">Reference proteome</keyword>
<protein>
    <submittedName>
        <fullName evidence="3">Uncharacterized protein</fullName>
    </submittedName>
</protein>
<evidence type="ECO:0000313" key="4">
    <source>
        <dbReference type="Proteomes" id="UP000595140"/>
    </source>
</evidence>
<evidence type="ECO:0000256" key="2">
    <source>
        <dbReference type="SAM" id="SignalP"/>
    </source>
</evidence>
<name>A0A484LYP3_9ASTE</name>
<accession>A0A484LYP3</accession>
<feature type="chain" id="PRO_5019745587" evidence="2">
    <location>
        <begin position="24"/>
        <end position="101"/>
    </location>
</feature>
<dbReference type="Proteomes" id="UP000595140">
    <property type="component" value="Unassembled WGS sequence"/>
</dbReference>
<reference evidence="3 4" key="1">
    <citation type="submission" date="2018-04" db="EMBL/GenBank/DDBJ databases">
        <authorList>
            <person name="Vogel A."/>
        </authorList>
    </citation>
    <scope>NUCLEOTIDE SEQUENCE [LARGE SCALE GENOMIC DNA]</scope>
</reference>